<evidence type="ECO:0000313" key="4">
    <source>
        <dbReference type="Proteomes" id="UP000014074"/>
    </source>
</evidence>
<dbReference type="EMBL" id="KB933351">
    <property type="protein sequence ID" value="EON96197.1"/>
    <property type="molecule type" value="Genomic_DNA"/>
</dbReference>
<dbReference type="KEGG" id="tmn:UCRPA7_8277"/>
<name>R8BA95_PHAM7</name>
<keyword evidence="4" id="KW-1185">Reference proteome</keyword>
<feature type="compositionally biased region" description="Basic residues" evidence="2">
    <location>
        <begin position="223"/>
        <end position="233"/>
    </location>
</feature>
<feature type="region of interest" description="Disordered" evidence="2">
    <location>
        <begin position="208"/>
        <end position="252"/>
    </location>
</feature>
<proteinExistence type="predicted"/>
<feature type="compositionally biased region" description="Polar residues" evidence="2">
    <location>
        <begin position="208"/>
        <end position="218"/>
    </location>
</feature>
<organism evidence="3 4">
    <name type="scientific">Phaeoacremonium minimum (strain UCR-PA7)</name>
    <name type="common">Esca disease fungus</name>
    <name type="synonym">Togninia minima</name>
    <dbReference type="NCBI Taxonomy" id="1286976"/>
    <lineage>
        <taxon>Eukaryota</taxon>
        <taxon>Fungi</taxon>
        <taxon>Dikarya</taxon>
        <taxon>Ascomycota</taxon>
        <taxon>Pezizomycotina</taxon>
        <taxon>Sordariomycetes</taxon>
        <taxon>Sordariomycetidae</taxon>
        <taxon>Togniniales</taxon>
        <taxon>Togniniaceae</taxon>
        <taxon>Phaeoacremonium</taxon>
    </lineage>
</organism>
<dbReference type="RefSeq" id="XP_007918985.1">
    <property type="nucleotide sequence ID" value="XM_007920794.1"/>
</dbReference>
<protein>
    <submittedName>
        <fullName evidence="3">Uncharacterized protein</fullName>
    </submittedName>
</protein>
<evidence type="ECO:0000256" key="2">
    <source>
        <dbReference type="SAM" id="MobiDB-lite"/>
    </source>
</evidence>
<dbReference type="Proteomes" id="UP000014074">
    <property type="component" value="Unassembled WGS sequence"/>
</dbReference>
<accession>R8BA95</accession>
<feature type="coiled-coil region" evidence="1">
    <location>
        <begin position="486"/>
        <end position="513"/>
    </location>
</feature>
<dbReference type="HOGENOM" id="CLU_518934_0_0_1"/>
<gene>
    <name evidence="3" type="ORF">UCRPA7_8277</name>
</gene>
<evidence type="ECO:0000313" key="3">
    <source>
        <dbReference type="EMBL" id="EON96197.1"/>
    </source>
</evidence>
<keyword evidence="1" id="KW-0175">Coiled coil</keyword>
<sequence>MDPTKAPDGSYLPAGSNQVSALDLDLPADQSLDDLRVPILLANEESNEPDAAHMDHPHEGIDNNQSFTTTSNEYQLSQGQESNQASEQGQFMLGGCVGSLINAYNTACSPGSSLLDGNGRTIAQSTQWTRPPPPINPVITNPYGAPQNASQYRQMQSGIAMLTVPYQPQTKEYYEGSPIDQRGLVRPHQALQPGHLQALPVAPQVEQVSHGPSTTTTGMIPHPAKKAGDKRKRSNADEGTGPVAEEKAGCKKGQPRLSKNLELLRNAYATPYRPELLDVKGKLMSETELVKKYKELGKKEHKAISGAIYDSIWKAYKHKVPNFPVIKDKKQSCFHYEVLEQLKRSDRFTADWPTAHAVWRDMNNKGTKQYLVKLSKWVSSPFFTHWTQVVECRTLEERKLPFDMFSEEFRWKLFAIRILINRGSPDIDIENDLTRLIKEAHIGFLLSPDPKPQTDAFWHGYKEAWTHDNYSMVEQMSDPGYLKSVISTQDAQIQALRSENGRLRQQIKDSRLQDEELDADVGTNS</sequence>
<dbReference type="AlphaFoldDB" id="R8BA95"/>
<reference evidence="4" key="1">
    <citation type="journal article" date="2013" name="Genome Announc.">
        <title>Draft genome sequence of the ascomycete Phaeoacremonium aleophilum strain UCR-PA7, a causal agent of the esca disease complex in grapevines.</title>
        <authorList>
            <person name="Blanco-Ulate B."/>
            <person name="Rolshausen P."/>
            <person name="Cantu D."/>
        </authorList>
    </citation>
    <scope>NUCLEOTIDE SEQUENCE [LARGE SCALE GENOMIC DNA]</scope>
    <source>
        <strain evidence="4">UCR-PA7</strain>
    </source>
</reference>
<dbReference type="GeneID" id="19329113"/>
<evidence type="ECO:0000256" key="1">
    <source>
        <dbReference type="SAM" id="Coils"/>
    </source>
</evidence>